<dbReference type="GO" id="GO:0007173">
    <property type="term" value="P:epidermal growth factor receptor signaling pathway"/>
    <property type="evidence" value="ECO:0007669"/>
    <property type="project" value="InterPro"/>
</dbReference>
<dbReference type="InterPro" id="IPR000742">
    <property type="entry name" value="EGF"/>
</dbReference>
<keyword evidence="1" id="KW-0245">EGF-like domain</keyword>
<feature type="domain" description="EGF-like" evidence="4">
    <location>
        <begin position="87"/>
        <end position="131"/>
    </location>
</feature>
<keyword evidence="3" id="KW-0472">Membrane</keyword>
<accession>A0A1B6CAX7</accession>
<sequence length="261" mass="29328">MLVMWDRTCCRLCFTTISSSFYRFLARFSGRRRWGGLRLLQGRMPPLLPATLLVLSSILAITEACSSRSTPKPRPPSPTARPNITFHTYKCPPEYAAWFCLNGATCFTVKIGEQLLYNCECADGYMGQRCEFKDLDEAYLPNRQRVMLEKASIASGATIAVFLVVVVCVSVYIHYQRKRKQNRATSCVDGSGHVGDIERRPPQPFARRPNQPLYQLSRITTERYGASLGKGDCPSATLYVHQNTPSVMVQAQPTIHDRAPP</sequence>
<reference evidence="5" key="1">
    <citation type="submission" date="2015-12" db="EMBL/GenBank/DDBJ databases">
        <title>De novo transcriptome assembly of four potential Pierce s Disease insect vectors from Arizona vineyards.</title>
        <authorList>
            <person name="Tassone E.E."/>
        </authorList>
    </citation>
    <scope>NUCLEOTIDE SEQUENCE</scope>
</reference>
<organism evidence="5">
    <name type="scientific">Clastoptera arizonana</name>
    <name type="common">Arizona spittle bug</name>
    <dbReference type="NCBI Taxonomy" id="38151"/>
    <lineage>
        <taxon>Eukaryota</taxon>
        <taxon>Metazoa</taxon>
        <taxon>Ecdysozoa</taxon>
        <taxon>Arthropoda</taxon>
        <taxon>Hexapoda</taxon>
        <taxon>Insecta</taxon>
        <taxon>Pterygota</taxon>
        <taxon>Neoptera</taxon>
        <taxon>Paraneoptera</taxon>
        <taxon>Hemiptera</taxon>
        <taxon>Auchenorrhyncha</taxon>
        <taxon>Cercopoidea</taxon>
        <taxon>Clastopteridae</taxon>
        <taxon>Clastoptera</taxon>
    </lineage>
</organism>
<feature type="disulfide bond" evidence="1">
    <location>
        <begin position="121"/>
        <end position="130"/>
    </location>
</feature>
<dbReference type="Gene3D" id="2.10.25.10">
    <property type="entry name" value="Laminin"/>
    <property type="match status" value="1"/>
</dbReference>
<proteinExistence type="predicted"/>
<dbReference type="PROSITE" id="PS01186">
    <property type="entry name" value="EGF_2"/>
    <property type="match status" value="1"/>
</dbReference>
<evidence type="ECO:0000313" key="5">
    <source>
        <dbReference type="EMBL" id="JAS10647.1"/>
    </source>
</evidence>
<name>A0A1B6CAX7_9HEMI</name>
<dbReference type="AlphaFoldDB" id="A0A1B6CAX7"/>
<evidence type="ECO:0000256" key="1">
    <source>
        <dbReference type="PROSITE-ProRule" id="PRU00076"/>
    </source>
</evidence>
<comment type="caution">
    <text evidence="1">Lacks conserved residue(s) required for the propagation of feature annotation.</text>
</comment>
<dbReference type="GO" id="GO:0048018">
    <property type="term" value="F:receptor ligand activity"/>
    <property type="evidence" value="ECO:0007669"/>
    <property type="project" value="InterPro"/>
</dbReference>
<protein>
    <recommendedName>
        <fullName evidence="4">EGF-like domain-containing protein</fullName>
    </recommendedName>
</protein>
<dbReference type="PROSITE" id="PS50026">
    <property type="entry name" value="EGF_3"/>
    <property type="match status" value="1"/>
</dbReference>
<feature type="transmembrane region" description="Helical" evidence="3">
    <location>
        <begin position="151"/>
        <end position="173"/>
    </location>
</feature>
<evidence type="ECO:0000256" key="3">
    <source>
        <dbReference type="SAM" id="Phobius"/>
    </source>
</evidence>
<dbReference type="PROSITE" id="PS00022">
    <property type="entry name" value="EGF_1"/>
    <property type="match status" value="1"/>
</dbReference>
<dbReference type="InterPro" id="IPR043403">
    <property type="entry name" value="Gurken/Spitz"/>
</dbReference>
<dbReference type="PANTHER" id="PTHR12332:SF1">
    <property type="entry name" value="KEREN-RELATED"/>
    <property type="match status" value="1"/>
</dbReference>
<dbReference type="SUPFAM" id="SSF57196">
    <property type="entry name" value="EGF/Laminin"/>
    <property type="match status" value="1"/>
</dbReference>
<feature type="region of interest" description="Disordered" evidence="2">
    <location>
        <begin position="190"/>
        <end position="211"/>
    </location>
</feature>
<dbReference type="GO" id="GO:0005154">
    <property type="term" value="F:epidermal growth factor receptor binding"/>
    <property type="evidence" value="ECO:0007669"/>
    <property type="project" value="InterPro"/>
</dbReference>
<gene>
    <name evidence="5" type="ORF">g.13060</name>
</gene>
<dbReference type="SMART" id="SM00181">
    <property type="entry name" value="EGF"/>
    <property type="match status" value="1"/>
</dbReference>
<dbReference type="PANTHER" id="PTHR12332">
    <property type="entry name" value="KEREN-RELATED"/>
    <property type="match status" value="1"/>
</dbReference>
<evidence type="ECO:0000259" key="4">
    <source>
        <dbReference type="PROSITE" id="PS50026"/>
    </source>
</evidence>
<evidence type="ECO:0000256" key="2">
    <source>
        <dbReference type="SAM" id="MobiDB-lite"/>
    </source>
</evidence>
<keyword evidence="3" id="KW-1133">Transmembrane helix</keyword>
<keyword evidence="1" id="KW-1015">Disulfide bond</keyword>
<dbReference type="CDD" id="cd00054">
    <property type="entry name" value="EGF_CA"/>
    <property type="match status" value="1"/>
</dbReference>
<dbReference type="EMBL" id="GEDC01026651">
    <property type="protein sequence ID" value="JAS10647.1"/>
    <property type="molecule type" value="Transcribed_RNA"/>
</dbReference>
<keyword evidence="3" id="KW-0812">Transmembrane</keyword>